<evidence type="ECO:0000256" key="3">
    <source>
        <dbReference type="ARBA" id="ARBA00023163"/>
    </source>
</evidence>
<dbReference type="SMART" id="SM00354">
    <property type="entry name" value="HTH_LACI"/>
    <property type="match status" value="1"/>
</dbReference>
<name>A0ABQ4DL88_9CELL</name>
<dbReference type="InterPro" id="IPR000843">
    <property type="entry name" value="HTH_LacI"/>
</dbReference>
<dbReference type="Pfam" id="PF13377">
    <property type="entry name" value="Peripla_BP_3"/>
    <property type="match status" value="1"/>
</dbReference>
<dbReference type="PROSITE" id="PS00356">
    <property type="entry name" value="HTH_LACI_1"/>
    <property type="match status" value="1"/>
</dbReference>
<dbReference type="Gene3D" id="3.40.50.2300">
    <property type="match status" value="2"/>
</dbReference>
<keyword evidence="6" id="KW-1185">Reference proteome</keyword>
<dbReference type="Gene3D" id="1.10.260.40">
    <property type="entry name" value="lambda repressor-like DNA-binding domains"/>
    <property type="match status" value="1"/>
</dbReference>
<proteinExistence type="predicted"/>
<dbReference type="Pfam" id="PF00356">
    <property type="entry name" value="LacI"/>
    <property type="match status" value="1"/>
</dbReference>
<accession>A0ABQ4DL88</accession>
<dbReference type="CDD" id="cd06267">
    <property type="entry name" value="PBP1_LacI_sugar_binding-like"/>
    <property type="match status" value="1"/>
</dbReference>
<evidence type="ECO:0000256" key="2">
    <source>
        <dbReference type="ARBA" id="ARBA00023125"/>
    </source>
</evidence>
<feature type="domain" description="HTH lacI-type" evidence="4">
    <location>
        <begin position="7"/>
        <end position="61"/>
    </location>
</feature>
<protein>
    <submittedName>
        <fullName evidence="5">LacI family transcriptional regulator</fullName>
    </submittedName>
</protein>
<dbReference type="SUPFAM" id="SSF53822">
    <property type="entry name" value="Periplasmic binding protein-like I"/>
    <property type="match status" value="1"/>
</dbReference>
<dbReference type="EMBL" id="BONP01000009">
    <property type="protein sequence ID" value="GIG40125.1"/>
    <property type="molecule type" value="Genomic_DNA"/>
</dbReference>
<reference evidence="5 6" key="1">
    <citation type="submission" date="2021-01" db="EMBL/GenBank/DDBJ databases">
        <title>Whole genome shotgun sequence of Cellulomonas phragmiteti NBRC 110785.</title>
        <authorList>
            <person name="Komaki H."/>
            <person name="Tamura T."/>
        </authorList>
    </citation>
    <scope>NUCLEOTIDE SEQUENCE [LARGE SCALE GENOMIC DNA]</scope>
    <source>
        <strain evidence="5 6">NBRC 110785</strain>
    </source>
</reference>
<sequence>MSPTARPTLLDVARAAGVSRATASRALAGLPSVDAALARRVRDAAADLDYRTNTAARALRSGATGSVALVAPSSELEGQGGPFVGAPLRGATAVLFARSVQPVLLLDDARDRAPLLRHLTSGHVDAAVVVLQRESEPLFTELGDLPLPVVFVGRPRAAMDDALTSVDSDNYGGGRLAARALLEAGRRRVATIAGPSGYAPADERTRGFRDELAAWDVHPGPVVHGSFSMSSGASAAASVLRRDPAVDGLFAGSDLMALGALRVLAAGGRRVPEDVSVVGFDDTVVAETCDPPLTSVRQPLRELGARAAELVLDVLRDPGAAPQHVLLPTTLTTRESV</sequence>
<evidence type="ECO:0000313" key="5">
    <source>
        <dbReference type="EMBL" id="GIG40125.1"/>
    </source>
</evidence>
<keyword evidence="2" id="KW-0238">DNA-binding</keyword>
<dbReference type="SUPFAM" id="SSF47413">
    <property type="entry name" value="lambda repressor-like DNA-binding domains"/>
    <property type="match status" value="1"/>
</dbReference>
<dbReference type="InterPro" id="IPR046335">
    <property type="entry name" value="LacI/GalR-like_sensor"/>
</dbReference>
<dbReference type="PANTHER" id="PTHR30146">
    <property type="entry name" value="LACI-RELATED TRANSCRIPTIONAL REPRESSOR"/>
    <property type="match status" value="1"/>
</dbReference>
<keyword evidence="3" id="KW-0804">Transcription</keyword>
<dbReference type="PROSITE" id="PS50932">
    <property type="entry name" value="HTH_LACI_2"/>
    <property type="match status" value="1"/>
</dbReference>
<evidence type="ECO:0000256" key="1">
    <source>
        <dbReference type="ARBA" id="ARBA00023015"/>
    </source>
</evidence>
<dbReference type="InterPro" id="IPR010982">
    <property type="entry name" value="Lambda_DNA-bd_dom_sf"/>
</dbReference>
<dbReference type="CDD" id="cd01392">
    <property type="entry name" value="HTH_LacI"/>
    <property type="match status" value="1"/>
</dbReference>
<dbReference type="PANTHER" id="PTHR30146:SF109">
    <property type="entry name" value="HTH-TYPE TRANSCRIPTIONAL REGULATOR GALS"/>
    <property type="match status" value="1"/>
</dbReference>
<keyword evidence="1" id="KW-0805">Transcription regulation</keyword>
<dbReference type="InterPro" id="IPR028082">
    <property type="entry name" value="Peripla_BP_I"/>
</dbReference>
<organism evidence="5 6">
    <name type="scientific">Cellulomonas phragmiteti</name>
    <dbReference type="NCBI Taxonomy" id="478780"/>
    <lineage>
        <taxon>Bacteria</taxon>
        <taxon>Bacillati</taxon>
        <taxon>Actinomycetota</taxon>
        <taxon>Actinomycetes</taxon>
        <taxon>Micrococcales</taxon>
        <taxon>Cellulomonadaceae</taxon>
        <taxon>Cellulomonas</taxon>
    </lineage>
</organism>
<evidence type="ECO:0000313" key="6">
    <source>
        <dbReference type="Proteomes" id="UP000614741"/>
    </source>
</evidence>
<gene>
    <name evidence="5" type="ORF">Cph01nite_18870</name>
</gene>
<comment type="caution">
    <text evidence="5">The sequence shown here is derived from an EMBL/GenBank/DDBJ whole genome shotgun (WGS) entry which is preliminary data.</text>
</comment>
<dbReference type="RefSeq" id="WP_203673579.1">
    <property type="nucleotide sequence ID" value="NZ_BONP01000009.1"/>
</dbReference>
<dbReference type="Proteomes" id="UP000614741">
    <property type="component" value="Unassembled WGS sequence"/>
</dbReference>
<evidence type="ECO:0000259" key="4">
    <source>
        <dbReference type="PROSITE" id="PS50932"/>
    </source>
</evidence>